<protein>
    <submittedName>
        <fullName evidence="9">Rieske 2Fe-2S domain-containing protein</fullName>
    </submittedName>
</protein>
<dbReference type="InterPro" id="IPR017941">
    <property type="entry name" value="Rieske_2Fe-2S"/>
</dbReference>
<dbReference type="Proteomes" id="UP000660070">
    <property type="component" value="Unassembled WGS sequence"/>
</dbReference>
<dbReference type="InterPro" id="IPR036922">
    <property type="entry name" value="Rieske_2Fe-2S_sf"/>
</dbReference>
<comment type="cofactor">
    <cofactor evidence="6">
        <name>[2Fe-2S] cluster</name>
        <dbReference type="ChEBI" id="CHEBI:190135"/>
    </cofactor>
</comment>
<dbReference type="PRINTS" id="PR00162">
    <property type="entry name" value="RIESKE"/>
</dbReference>
<dbReference type="PANTHER" id="PTHR10134">
    <property type="entry name" value="CYTOCHROME B-C1 COMPLEX SUBUNIT RIESKE, MITOCHONDRIAL"/>
    <property type="match status" value="1"/>
</dbReference>
<evidence type="ECO:0000256" key="2">
    <source>
        <dbReference type="ARBA" id="ARBA00022723"/>
    </source>
</evidence>
<gene>
    <name evidence="9" type="ORF">IV494_04780</name>
</gene>
<evidence type="ECO:0000256" key="3">
    <source>
        <dbReference type="ARBA" id="ARBA00023004"/>
    </source>
</evidence>
<dbReference type="SUPFAM" id="SSF50022">
    <property type="entry name" value="ISP domain"/>
    <property type="match status" value="1"/>
</dbReference>
<dbReference type="PROSITE" id="PS51296">
    <property type="entry name" value="RIESKE"/>
    <property type="match status" value="1"/>
</dbReference>
<proteinExistence type="predicted"/>
<keyword evidence="10" id="KW-1185">Reference proteome</keyword>
<dbReference type="PROSITE" id="PS51257">
    <property type="entry name" value="PROKAR_LIPOPROTEIN"/>
    <property type="match status" value="1"/>
</dbReference>
<dbReference type="RefSeq" id="WP_196079007.1">
    <property type="nucleotide sequence ID" value="NZ_JADPVI010000001.1"/>
</dbReference>
<reference evidence="9 10" key="1">
    <citation type="submission" date="2020-11" db="EMBL/GenBank/DDBJ databases">
        <title>Kaistella gelatinilytica sp. nov., a flavobacterium isolated from Antarctic Soil.</title>
        <authorList>
            <person name="Li J."/>
        </authorList>
    </citation>
    <scope>NUCLEOTIDE SEQUENCE [LARGE SCALE GENOMIC DNA]</scope>
    <source>
        <strain evidence="9 10">G5-32</strain>
    </source>
</reference>
<evidence type="ECO:0000313" key="10">
    <source>
        <dbReference type="Proteomes" id="UP000660070"/>
    </source>
</evidence>
<dbReference type="Gene3D" id="2.102.10.10">
    <property type="entry name" value="Rieske [2Fe-2S] iron-sulphur domain"/>
    <property type="match status" value="1"/>
</dbReference>
<dbReference type="Pfam" id="PF00355">
    <property type="entry name" value="Rieske"/>
    <property type="match status" value="1"/>
</dbReference>
<evidence type="ECO:0000256" key="7">
    <source>
        <dbReference type="SAM" id="SignalP"/>
    </source>
</evidence>
<dbReference type="EMBL" id="JADPVI010000001">
    <property type="protein sequence ID" value="MBF8456490.1"/>
    <property type="molecule type" value="Genomic_DNA"/>
</dbReference>
<feature type="domain" description="Rieske" evidence="8">
    <location>
        <begin position="49"/>
        <end position="140"/>
    </location>
</feature>
<name>A0ABS0F9U9_9FLAO</name>
<dbReference type="InterPro" id="IPR014349">
    <property type="entry name" value="Rieske_Fe-S_prot"/>
</dbReference>
<dbReference type="InterPro" id="IPR005805">
    <property type="entry name" value="Rieske_Fe-S_prot_C"/>
</dbReference>
<keyword evidence="4" id="KW-0411">Iron-sulfur</keyword>
<evidence type="ECO:0000259" key="8">
    <source>
        <dbReference type="PROSITE" id="PS51296"/>
    </source>
</evidence>
<sequence>MTRQEFFKLAGVGAAAAVVLPACFAGGLVTSCREEDGNVTPSPTNVDFNVDVSSGSLATNGGFMVSNGIVIARTNTGSFLAVSAACTHQGTNVNYNASENDFVCPNHGAKFSSNGAVTNGPASKNLTSYKTTLTGTTLRVFS</sequence>
<keyword evidence="7" id="KW-0732">Signal</keyword>
<keyword evidence="3" id="KW-0408">Iron</keyword>
<keyword evidence="1" id="KW-0001">2Fe-2S</keyword>
<feature type="chain" id="PRO_5047367157" evidence="7">
    <location>
        <begin position="25"/>
        <end position="142"/>
    </location>
</feature>
<keyword evidence="2" id="KW-0479">Metal-binding</keyword>
<evidence type="ECO:0000313" key="9">
    <source>
        <dbReference type="EMBL" id="MBF8456490.1"/>
    </source>
</evidence>
<feature type="signal peptide" evidence="7">
    <location>
        <begin position="1"/>
        <end position="24"/>
    </location>
</feature>
<evidence type="ECO:0000256" key="4">
    <source>
        <dbReference type="ARBA" id="ARBA00023014"/>
    </source>
</evidence>
<keyword evidence="5" id="KW-1015">Disulfide bond</keyword>
<organism evidence="9 10">
    <name type="scientific">Kaistella gelatinilytica</name>
    <dbReference type="NCBI Taxonomy" id="2787636"/>
    <lineage>
        <taxon>Bacteria</taxon>
        <taxon>Pseudomonadati</taxon>
        <taxon>Bacteroidota</taxon>
        <taxon>Flavobacteriia</taxon>
        <taxon>Flavobacteriales</taxon>
        <taxon>Weeksellaceae</taxon>
        <taxon>Chryseobacterium group</taxon>
        <taxon>Kaistella</taxon>
    </lineage>
</organism>
<evidence type="ECO:0000256" key="6">
    <source>
        <dbReference type="ARBA" id="ARBA00034078"/>
    </source>
</evidence>
<evidence type="ECO:0000256" key="5">
    <source>
        <dbReference type="ARBA" id="ARBA00023157"/>
    </source>
</evidence>
<comment type="caution">
    <text evidence="9">The sequence shown here is derived from an EMBL/GenBank/DDBJ whole genome shotgun (WGS) entry which is preliminary data.</text>
</comment>
<evidence type="ECO:0000256" key="1">
    <source>
        <dbReference type="ARBA" id="ARBA00022714"/>
    </source>
</evidence>
<accession>A0ABS0F9U9</accession>